<name>A0AAD5RF19_PARTN</name>
<organism evidence="3 4">
    <name type="scientific">Parelaphostrongylus tenuis</name>
    <name type="common">Meningeal worm</name>
    <dbReference type="NCBI Taxonomy" id="148309"/>
    <lineage>
        <taxon>Eukaryota</taxon>
        <taxon>Metazoa</taxon>
        <taxon>Ecdysozoa</taxon>
        <taxon>Nematoda</taxon>
        <taxon>Chromadorea</taxon>
        <taxon>Rhabditida</taxon>
        <taxon>Rhabditina</taxon>
        <taxon>Rhabditomorpha</taxon>
        <taxon>Strongyloidea</taxon>
        <taxon>Metastrongylidae</taxon>
        <taxon>Parelaphostrongylus</taxon>
    </lineage>
</organism>
<keyword evidence="2" id="KW-0862">Zinc</keyword>
<dbReference type="SMART" id="SM00238">
    <property type="entry name" value="BIR"/>
    <property type="match status" value="1"/>
</dbReference>
<dbReference type="PANTHER" id="PTHR46771:SF5">
    <property type="entry name" value="DETERIN"/>
    <property type="match status" value="1"/>
</dbReference>
<dbReference type="Gene3D" id="1.10.1170.10">
    <property type="entry name" value="Inhibitor Of Apoptosis Protein (2mihbC-IAP-1), Chain A"/>
    <property type="match status" value="1"/>
</dbReference>
<dbReference type="GO" id="GO:0046872">
    <property type="term" value="F:metal ion binding"/>
    <property type="evidence" value="ECO:0007669"/>
    <property type="project" value="UniProtKB-KW"/>
</dbReference>
<protein>
    <submittedName>
        <fullName evidence="3">Uncharacterized protein</fullName>
    </submittedName>
</protein>
<dbReference type="Proteomes" id="UP001196413">
    <property type="component" value="Unassembled WGS sequence"/>
</dbReference>
<evidence type="ECO:0000313" key="3">
    <source>
        <dbReference type="EMBL" id="KAJ1374910.1"/>
    </source>
</evidence>
<dbReference type="PANTHER" id="PTHR46771">
    <property type="entry name" value="DETERIN"/>
    <property type="match status" value="1"/>
</dbReference>
<dbReference type="Pfam" id="PF00653">
    <property type="entry name" value="BIR"/>
    <property type="match status" value="1"/>
</dbReference>
<keyword evidence="4" id="KW-1185">Reference proteome</keyword>
<dbReference type="InterPro" id="IPR001370">
    <property type="entry name" value="BIR_rpt"/>
</dbReference>
<evidence type="ECO:0000256" key="2">
    <source>
        <dbReference type="ARBA" id="ARBA00022833"/>
    </source>
</evidence>
<dbReference type="SUPFAM" id="SSF57924">
    <property type="entry name" value="Inhibitor of apoptosis (IAP) repeat"/>
    <property type="match status" value="1"/>
</dbReference>
<dbReference type="InterPro" id="IPR051190">
    <property type="entry name" value="Baculoviral_IAP"/>
</dbReference>
<dbReference type="PROSITE" id="PS50143">
    <property type="entry name" value="BIR_REPEAT_2"/>
    <property type="match status" value="1"/>
</dbReference>
<dbReference type="EMBL" id="JAHQIW010007497">
    <property type="protein sequence ID" value="KAJ1374910.1"/>
    <property type="molecule type" value="Genomic_DNA"/>
</dbReference>
<comment type="caution">
    <text evidence="3">The sequence shown here is derived from an EMBL/GenBank/DDBJ whole genome shotgun (WGS) entry which is preliminary data.</text>
</comment>
<evidence type="ECO:0000256" key="1">
    <source>
        <dbReference type="ARBA" id="ARBA00022723"/>
    </source>
</evidence>
<keyword evidence="1" id="KW-0479">Metal-binding</keyword>
<evidence type="ECO:0000313" key="4">
    <source>
        <dbReference type="Proteomes" id="UP001196413"/>
    </source>
</evidence>
<dbReference type="AlphaFoldDB" id="A0AAD5RF19"/>
<dbReference type="CDD" id="cd00022">
    <property type="entry name" value="BIR"/>
    <property type="match status" value="1"/>
</dbReference>
<gene>
    <name evidence="3" type="ORF">KIN20_038107</name>
</gene>
<accession>A0AAD5RF19</accession>
<sequence>MGSKTLESILFDELASEASNVIFYAHRKATFKKWCFDKDGAPCSSDALARAGFVYSGTRRDPAAATCAFCSKEMIFEANDDPWEEHRSHAKNCSFVELDKLNESDWTVRDFFFLLAGRIAATRRRSFLEAAEDFKNASEEIVQMCTKTMRSSK</sequence>
<reference evidence="3" key="1">
    <citation type="submission" date="2021-06" db="EMBL/GenBank/DDBJ databases">
        <title>Parelaphostrongylus tenuis whole genome reference sequence.</title>
        <authorList>
            <person name="Garwood T.J."/>
            <person name="Larsen P.A."/>
            <person name="Fountain-Jones N.M."/>
            <person name="Garbe J.R."/>
            <person name="Macchietto M.G."/>
            <person name="Kania S.A."/>
            <person name="Gerhold R.W."/>
            <person name="Richards J.E."/>
            <person name="Wolf T.M."/>
        </authorList>
    </citation>
    <scope>NUCLEOTIDE SEQUENCE</scope>
    <source>
        <strain evidence="3">MNPRO001-30</strain>
        <tissue evidence="3">Meninges</tissue>
    </source>
</reference>
<proteinExistence type="predicted"/>